<name>A0ABP0P6U2_9DINO</name>
<evidence type="ECO:0000313" key="1">
    <source>
        <dbReference type="EMBL" id="CAK9071743.1"/>
    </source>
</evidence>
<keyword evidence="2" id="KW-1185">Reference proteome</keyword>
<dbReference type="EMBL" id="CAXAMN010022665">
    <property type="protein sequence ID" value="CAK9071743.1"/>
    <property type="molecule type" value="Genomic_DNA"/>
</dbReference>
<reference evidence="1 2" key="1">
    <citation type="submission" date="2024-02" db="EMBL/GenBank/DDBJ databases">
        <authorList>
            <person name="Chen Y."/>
            <person name="Shah S."/>
            <person name="Dougan E. K."/>
            <person name="Thang M."/>
            <person name="Chan C."/>
        </authorList>
    </citation>
    <scope>NUCLEOTIDE SEQUENCE [LARGE SCALE GENOMIC DNA]</scope>
</reference>
<protein>
    <recommendedName>
        <fullName evidence="3">Sfi1 spindle body domain-containing protein</fullName>
    </recommendedName>
</protein>
<sequence>VQSIRMLFEQAKRREKHRSMDAWKGAATRCRCLREHQLRVSHQRCNQTLARAIRLWEQRLDNLLVICCARWSKWVRHRRSLQEFDVACWHRICRRAMDAWVRVLQLEAIAAKVRSSLNLRLQLMMFQVWVAQWHHDRKESVLLRLSALFLRNTGLKCGVRAFQRNVCSETRKRALAKAQHLVQEAREQILKVCWETMLQYSEQRRLIKLYRSWADVHWLRTRLGAAWQVWLAWHRKRGVVIAMRSGPQMLASWRWLRVHAAAHPTRPRLHLSGVQLRDGAPWQQVAAAEILYGSAPFEVHPHHMKVMQGDILMIFASTLLKKMMAAWVHEVQSIRMLFEQAMRREKHRSMDAWK</sequence>
<proteinExistence type="predicted"/>
<organism evidence="1 2">
    <name type="scientific">Durusdinium trenchii</name>
    <dbReference type="NCBI Taxonomy" id="1381693"/>
    <lineage>
        <taxon>Eukaryota</taxon>
        <taxon>Sar</taxon>
        <taxon>Alveolata</taxon>
        <taxon>Dinophyceae</taxon>
        <taxon>Suessiales</taxon>
        <taxon>Symbiodiniaceae</taxon>
        <taxon>Durusdinium</taxon>
    </lineage>
</organism>
<comment type="caution">
    <text evidence="1">The sequence shown here is derived from an EMBL/GenBank/DDBJ whole genome shotgun (WGS) entry which is preliminary data.</text>
</comment>
<feature type="non-terminal residue" evidence="1">
    <location>
        <position position="1"/>
    </location>
</feature>
<evidence type="ECO:0000313" key="2">
    <source>
        <dbReference type="Proteomes" id="UP001642484"/>
    </source>
</evidence>
<feature type="non-terminal residue" evidence="1">
    <location>
        <position position="354"/>
    </location>
</feature>
<gene>
    <name evidence="1" type="ORF">CCMP2556_LOCUS35265</name>
</gene>
<accession>A0ABP0P6U2</accession>
<evidence type="ECO:0008006" key="3">
    <source>
        <dbReference type="Google" id="ProtNLM"/>
    </source>
</evidence>
<dbReference type="Proteomes" id="UP001642484">
    <property type="component" value="Unassembled WGS sequence"/>
</dbReference>